<dbReference type="Pfam" id="PF26616">
    <property type="entry name" value="CorA-like"/>
    <property type="match status" value="1"/>
</dbReference>
<keyword evidence="1" id="KW-1133">Transmembrane helix</keyword>
<dbReference type="OrthoDB" id="5396681at2759"/>
<feature type="transmembrane region" description="Helical" evidence="1">
    <location>
        <begin position="457"/>
        <end position="475"/>
    </location>
</feature>
<keyword evidence="1" id="KW-0472">Membrane</keyword>
<name>W7HT80_9PEZI</name>
<keyword evidence="1" id="KW-0812">Transmembrane</keyword>
<dbReference type="Proteomes" id="UP000024837">
    <property type="component" value="Unassembled WGS sequence"/>
</dbReference>
<proteinExistence type="predicted"/>
<dbReference type="HOGENOM" id="CLU_029947_3_0_1"/>
<evidence type="ECO:0000259" key="2">
    <source>
        <dbReference type="Pfam" id="PF26616"/>
    </source>
</evidence>
<reference evidence="3 4" key="1">
    <citation type="submission" date="2013-05" db="EMBL/GenBank/DDBJ databases">
        <title>Drechslerella stenobrocha genome reveals carnivorous origination and mechanical trapping mechanism of predatory fungi.</title>
        <authorList>
            <person name="Liu X."/>
            <person name="Zhang W."/>
            <person name="Liu K."/>
        </authorList>
    </citation>
    <scope>NUCLEOTIDE SEQUENCE [LARGE SCALE GENOMIC DNA]</scope>
    <source>
        <strain evidence="3 4">248</strain>
    </source>
</reference>
<keyword evidence="4" id="KW-1185">Reference proteome</keyword>
<dbReference type="EMBL" id="KI966417">
    <property type="protein sequence ID" value="EWC46539.1"/>
    <property type="molecule type" value="Genomic_DNA"/>
</dbReference>
<accession>W7HT80</accession>
<dbReference type="Gene3D" id="1.20.58.340">
    <property type="entry name" value="Magnesium transport protein CorA, transmembrane region"/>
    <property type="match status" value="1"/>
</dbReference>
<sequence length="508" mass="58037">MVGFGDAWETYPSRLAENVPLGCDTDQVRADIEGDQARLFSDRDDFPLWFANDLSQDSSAPNERPNEVEKHQIQNLATLKELWLDNNRTHGTAFYMISPKRSWAQLKATANTFRRILAFHEVFPPFFKVVHSYGSRTEDDNETYDAFSQITSVESQDYEICYNLRYFELNGRVPENPWSLRQTGVYHKYNAAIGKSVWIFLRPSERMIKLLENTLRYDSANSSIDTRAVLIYHALFISAALHSWKSYISFLESKLKKAEEISRFSNADQSNRNDYALDFSTCQELETLRYKLLKVLALLESTENIINGVALHHEKLQCTTETEQNHNERLTTAIDGYISEITYHRNRVSALLQRCTSTAKLLSSILAHRNAKLVLEATEASRRTLEAMEKLANGQEQENKISQGHAITGKALTLMATLYLPISLIASIFSSNLIETQTDSDDDSSVAGSYFVIAPDFWKFIVVVIPLTLATFALVRSMEYIMNRSAERKRIKGDQRVENKESDTQNLV</sequence>
<evidence type="ECO:0000313" key="3">
    <source>
        <dbReference type="EMBL" id="EWC46539.1"/>
    </source>
</evidence>
<evidence type="ECO:0000256" key="1">
    <source>
        <dbReference type="SAM" id="Phobius"/>
    </source>
</evidence>
<dbReference type="InterPro" id="IPR058257">
    <property type="entry name" value="CorA-like_dom"/>
</dbReference>
<evidence type="ECO:0000313" key="4">
    <source>
        <dbReference type="Proteomes" id="UP000024837"/>
    </source>
</evidence>
<gene>
    <name evidence="3" type="ORF">DRE_04262</name>
</gene>
<feature type="domain" description="CorA-like transporter" evidence="2">
    <location>
        <begin position="7"/>
        <end position="258"/>
    </location>
</feature>
<organism evidence="3 4">
    <name type="scientific">Drechslerella stenobrocha 248</name>
    <dbReference type="NCBI Taxonomy" id="1043628"/>
    <lineage>
        <taxon>Eukaryota</taxon>
        <taxon>Fungi</taxon>
        <taxon>Dikarya</taxon>
        <taxon>Ascomycota</taxon>
        <taxon>Pezizomycotina</taxon>
        <taxon>Orbiliomycetes</taxon>
        <taxon>Orbiliales</taxon>
        <taxon>Orbiliaceae</taxon>
        <taxon>Drechslerella</taxon>
    </lineage>
</organism>
<protein>
    <recommendedName>
        <fullName evidence="2">CorA-like transporter domain-containing protein</fullName>
    </recommendedName>
</protein>
<dbReference type="AlphaFoldDB" id="W7HT80"/>